<evidence type="ECO:0000313" key="10">
    <source>
        <dbReference type="EMBL" id="CAF3599419.1"/>
    </source>
</evidence>
<protein>
    <recommendedName>
        <fullName evidence="7">IBB domain-containing protein</fullName>
    </recommendedName>
</protein>
<evidence type="ECO:0000256" key="2">
    <source>
        <dbReference type="ARBA" id="ARBA00022448"/>
    </source>
</evidence>
<comment type="caution">
    <text evidence="9">The sequence shown here is derived from an EMBL/GenBank/DDBJ whole genome shotgun (WGS) entry which is preliminary data.</text>
</comment>
<dbReference type="PROSITE" id="PS50176">
    <property type="entry name" value="ARM_REPEAT"/>
    <property type="match status" value="2"/>
</dbReference>
<evidence type="ECO:0000256" key="6">
    <source>
        <dbReference type="SAM" id="MobiDB-lite"/>
    </source>
</evidence>
<gene>
    <name evidence="9" type="ORF">GPM918_LOCUS10890</name>
    <name evidence="8" type="ORF">OVA965_LOCUS5365</name>
    <name evidence="11" type="ORF">SRO942_LOCUS10891</name>
    <name evidence="10" type="ORF">TMI583_LOCUS5363</name>
</gene>
<dbReference type="Pfam" id="PF01749">
    <property type="entry name" value="IBB"/>
    <property type="match status" value="1"/>
</dbReference>
<dbReference type="Proteomes" id="UP000682733">
    <property type="component" value="Unassembled WGS sequence"/>
</dbReference>
<dbReference type="Gene3D" id="1.25.10.10">
    <property type="entry name" value="Leucine-rich Repeat Variant"/>
    <property type="match status" value="1"/>
</dbReference>
<evidence type="ECO:0000256" key="3">
    <source>
        <dbReference type="ARBA" id="ARBA00022927"/>
    </source>
</evidence>
<organism evidence="9 12">
    <name type="scientific">Didymodactylos carnosus</name>
    <dbReference type="NCBI Taxonomy" id="1234261"/>
    <lineage>
        <taxon>Eukaryota</taxon>
        <taxon>Metazoa</taxon>
        <taxon>Spiralia</taxon>
        <taxon>Gnathifera</taxon>
        <taxon>Rotifera</taxon>
        <taxon>Eurotatoria</taxon>
        <taxon>Bdelloidea</taxon>
        <taxon>Philodinida</taxon>
        <taxon>Philodinidae</taxon>
        <taxon>Didymodactylos</taxon>
    </lineage>
</organism>
<dbReference type="InterPro" id="IPR016024">
    <property type="entry name" value="ARM-type_fold"/>
</dbReference>
<dbReference type="EMBL" id="CAJOBC010002193">
    <property type="protein sequence ID" value="CAF3720650.1"/>
    <property type="molecule type" value="Genomic_DNA"/>
</dbReference>
<dbReference type="GO" id="GO:0061608">
    <property type="term" value="F:nuclear import signal receptor activity"/>
    <property type="evidence" value="ECO:0007669"/>
    <property type="project" value="InterPro"/>
</dbReference>
<dbReference type="InterPro" id="IPR036975">
    <property type="entry name" value="Importin-a_IBB_sf"/>
</dbReference>
<evidence type="ECO:0000256" key="4">
    <source>
        <dbReference type="PROSITE-ProRule" id="PRU00259"/>
    </source>
</evidence>
<feature type="region of interest" description="Disordered" evidence="6">
    <location>
        <begin position="48"/>
        <end position="71"/>
    </location>
</feature>
<keyword evidence="2 5" id="KW-0813">Transport</keyword>
<keyword evidence="12" id="KW-1185">Reference proteome</keyword>
<evidence type="ECO:0000313" key="11">
    <source>
        <dbReference type="EMBL" id="CAF3720650.1"/>
    </source>
</evidence>
<evidence type="ECO:0000256" key="5">
    <source>
        <dbReference type="PROSITE-ProRule" id="PRU00561"/>
    </source>
</evidence>
<dbReference type="InterPro" id="IPR011989">
    <property type="entry name" value="ARM-like"/>
</dbReference>
<feature type="repeat" description="ARM" evidence="4">
    <location>
        <begin position="297"/>
        <end position="339"/>
    </location>
</feature>
<dbReference type="GO" id="GO:0006606">
    <property type="term" value="P:protein import into nucleus"/>
    <property type="evidence" value="ECO:0007669"/>
    <property type="project" value="InterPro"/>
</dbReference>
<reference evidence="9" key="1">
    <citation type="submission" date="2021-02" db="EMBL/GenBank/DDBJ databases">
        <authorList>
            <person name="Nowell W R."/>
        </authorList>
    </citation>
    <scope>NUCLEOTIDE SEQUENCE</scope>
</reference>
<dbReference type="OrthoDB" id="29145at2759"/>
<dbReference type="SMART" id="SM00185">
    <property type="entry name" value="ARM"/>
    <property type="match status" value="6"/>
</dbReference>
<dbReference type="InterPro" id="IPR002652">
    <property type="entry name" value="Importin-a_IBB"/>
</dbReference>
<feature type="compositionally biased region" description="Basic and acidic residues" evidence="6">
    <location>
        <begin position="60"/>
        <end position="71"/>
    </location>
</feature>
<dbReference type="AlphaFoldDB" id="A0A814CQH6"/>
<dbReference type="EMBL" id="CAJOBA010001503">
    <property type="protein sequence ID" value="CAF3599419.1"/>
    <property type="molecule type" value="Genomic_DNA"/>
</dbReference>
<feature type="domain" description="IBB" evidence="7">
    <location>
        <begin position="1"/>
        <end position="54"/>
    </location>
</feature>
<dbReference type="PANTHER" id="PTHR23316">
    <property type="entry name" value="IMPORTIN ALPHA"/>
    <property type="match status" value="1"/>
</dbReference>
<dbReference type="PROSITE" id="PS51214">
    <property type="entry name" value="IBB"/>
    <property type="match status" value="1"/>
</dbReference>
<feature type="repeat" description="ARM" evidence="4">
    <location>
        <begin position="152"/>
        <end position="179"/>
    </location>
</feature>
<evidence type="ECO:0000313" key="9">
    <source>
        <dbReference type="EMBL" id="CAF0944383.1"/>
    </source>
</evidence>
<dbReference type="EMBL" id="CAJNOQ010002193">
    <property type="protein sequence ID" value="CAF0944383.1"/>
    <property type="molecule type" value="Genomic_DNA"/>
</dbReference>
<dbReference type="Pfam" id="PF00514">
    <property type="entry name" value="Arm"/>
    <property type="match status" value="5"/>
</dbReference>
<dbReference type="EMBL" id="CAJNOK010001503">
    <property type="protein sequence ID" value="CAF0815379.1"/>
    <property type="molecule type" value="Genomic_DNA"/>
</dbReference>
<sequence>MDSKNHRIRDYKHRGKDADEIRRRRTELNVSLRKNKREEAIKIKRNLVDGNGMSEESEEDATKRRPNLDEIAEKAKSPDLQVRFEAIRSARKMLSIDRNPPIDDLIRFDLLPNLVDCLLLDTYPDLQFEAAWALTNIASGSSKQTQAVVDANAVPPLLRLLNSKQPNVCEQAVWALGNIIGDGPELRDYAIELGVVQPLVNFIQQDIPVTFLRNVTWVIVNLCRHKEPPPPVKAVQDILPALNYLISYTDITILVDTVWALAYLLDGGNTQIQVMLIYYVDDLISRVLFNCAFVDSGVVPMIVKLLDHNEVKIVTAALRAVGNIVTGTDEQTQIVLNNNALSCFPKLLKHPKDKLNKEAVWFLSNITAGNQHQVQCVIEANLIPD</sequence>
<dbReference type="Proteomes" id="UP000663829">
    <property type="component" value="Unassembled WGS sequence"/>
</dbReference>
<keyword evidence="3" id="KW-0653">Protein transport</keyword>
<dbReference type="Proteomes" id="UP000681722">
    <property type="component" value="Unassembled WGS sequence"/>
</dbReference>
<feature type="non-terminal residue" evidence="9">
    <location>
        <position position="385"/>
    </location>
</feature>
<name>A0A814CQH6_9BILA</name>
<dbReference type="InterPro" id="IPR000225">
    <property type="entry name" value="Armadillo"/>
</dbReference>
<evidence type="ECO:0000256" key="1">
    <source>
        <dbReference type="ARBA" id="ARBA00010394"/>
    </source>
</evidence>
<dbReference type="Gene3D" id="1.20.5.690">
    <property type="entry name" value="Importin-alpha, importin-beta-binding domain"/>
    <property type="match status" value="1"/>
</dbReference>
<evidence type="ECO:0000313" key="8">
    <source>
        <dbReference type="EMBL" id="CAF0815379.1"/>
    </source>
</evidence>
<evidence type="ECO:0000259" key="7">
    <source>
        <dbReference type="PROSITE" id="PS51214"/>
    </source>
</evidence>
<dbReference type="SUPFAM" id="SSF48371">
    <property type="entry name" value="ARM repeat"/>
    <property type="match status" value="1"/>
</dbReference>
<comment type="similarity">
    <text evidence="1">Belongs to the importin alpha family.</text>
</comment>
<proteinExistence type="inferred from homology"/>
<dbReference type="Proteomes" id="UP000677228">
    <property type="component" value="Unassembled WGS sequence"/>
</dbReference>
<accession>A0A814CQH6</accession>
<evidence type="ECO:0000313" key="12">
    <source>
        <dbReference type="Proteomes" id="UP000663829"/>
    </source>
</evidence>